<proteinExistence type="predicted"/>
<protein>
    <recommendedName>
        <fullName evidence="5">Secreted protein</fullName>
    </recommendedName>
</protein>
<evidence type="ECO:0000313" key="3">
    <source>
        <dbReference type="EMBL" id="NJC71023.1"/>
    </source>
</evidence>
<keyword evidence="2" id="KW-0812">Transmembrane</keyword>
<keyword evidence="2" id="KW-1133">Transmembrane helix</keyword>
<evidence type="ECO:0000313" key="4">
    <source>
        <dbReference type="Proteomes" id="UP000722989"/>
    </source>
</evidence>
<evidence type="ECO:0000256" key="2">
    <source>
        <dbReference type="SAM" id="Phobius"/>
    </source>
</evidence>
<accession>A0ABX0XYA7</accession>
<reference evidence="3 4" key="1">
    <citation type="submission" date="2020-03" db="EMBL/GenBank/DDBJ databases">
        <title>WGS of the type strain of Planosporangium spp.</title>
        <authorList>
            <person name="Thawai C."/>
        </authorList>
    </citation>
    <scope>NUCLEOTIDE SEQUENCE [LARGE SCALE GENOMIC DNA]</scope>
    <source>
        <strain evidence="3 4">TBRC 5610</strain>
    </source>
</reference>
<feature type="region of interest" description="Disordered" evidence="1">
    <location>
        <begin position="177"/>
        <end position="211"/>
    </location>
</feature>
<evidence type="ECO:0000256" key="1">
    <source>
        <dbReference type="SAM" id="MobiDB-lite"/>
    </source>
</evidence>
<dbReference type="RefSeq" id="WP_167925927.1">
    <property type="nucleotide sequence ID" value="NZ_JAATVY010000009.1"/>
</dbReference>
<feature type="compositionally biased region" description="Low complexity" evidence="1">
    <location>
        <begin position="181"/>
        <end position="198"/>
    </location>
</feature>
<keyword evidence="4" id="KW-1185">Reference proteome</keyword>
<sequence>MPTEVTTVLLAGFVALAVTTGIGALMWDQIRRERQRELVAVGLARSLELHRTRLASYPAAFEAMEPLSTQNRAVQTPETAGAVAQRLNVWLYSVGGMCADATTRGALLGLRDSCARWAGVGQRPPQLYEFRNLAVAFLRHDLDLSELDASEIRRNVTLLGRLRDDLDALDNRAGDTGSRLDAGTAAGSSSAAGSGPAADDPPGPAWLSAGI</sequence>
<organism evidence="3 4">
    <name type="scientific">Planosporangium thailandense</name>
    <dbReference type="NCBI Taxonomy" id="765197"/>
    <lineage>
        <taxon>Bacteria</taxon>
        <taxon>Bacillati</taxon>
        <taxon>Actinomycetota</taxon>
        <taxon>Actinomycetes</taxon>
        <taxon>Micromonosporales</taxon>
        <taxon>Micromonosporaceae</taxon>
        <taxon>Planosporangium</taxon>
    </lineage>
</organism>
<name>A0ABX0XYA7_9ACTN</name>
<dbReference type="Proteomes" id="UP000722989">
    <property type="component" value="Unassembled WGS sequence"/>
</dbReference>
<feature type="transmembrane region" description="Helical" evidence="2">
    <location>
        <begin position="6"/>
        <end position="27"/>
    </location>
</feature>
<dbReference type="EMBL" id="JAATVY010000009">
    <property type="protein sequence ID" value="NJC71023.1"/>
    <property type="molecule type" value="Genomic_DNA"/>
</dbReference>
<comment type="caution">
    <text evidence="3">The sequence shown here is derived from an EMBL/GenBank/DDBJ whole genome shotgun (WGS) entry which is preliminary data.</text>
</comment>
<evidence type="ECO:0008006" key="5">
    <source>
        <dbReference type="Google" id="ProtNLM"/>
    </source>
</evidence>
<keyword evidence="2" id="KW-0472">Membrane</keyword>
<gene>
    <name evidence="3" type="ORF">HC031_15060</name>
</gene>